<dbReference type="AlphaFoldDB" id="A0A8H6YFK5"/>
<comment type="caution">
    <text evidence="3">The sequence shown here is derived from an EMBL/GenBank/DDBJ whole genome shotgun (WGS) entry which is preliminary data.</text>
</comment>
<proteinExistence type="predicted"/>
<keyword evidence="2" id="KW-1133">Transmembrane helix</keyword>
<dbReference type="EMBL" id="JACAZI010000006">
    <property type="protein sequence ID" value="KAF7358079.1"/>
    <property type="molecule type" value="Genomic_DNA"/>
</dbReference>
<keyword evidence="2" id="KW-0472">Membrane</keyword>
<organism evidence="3 4">
    <name type="scientific">Mycena venus</name>
    <dbReference type="NCBI Taxonomy" id="2733690"/>
    <lineage>
        <taxon>Eukaryota</taxon>
        <taxon>Fungi</taxon>
        <taxon>Dikarya</taxon>
        <taxon>Basidiomycota</taxon>
        <taxon>Agaricomycotina</taxon>
        <taxon>Agaricomycetes</taxon>
        <taxon>Agaricomycetidae</taxon>
        <taxon>Agaricales</taxon>
        <taxon>Marasmiineae</taxon>
        <taxon>Mycenaceae</taxon>
        <taxon>Mycena</taxon>
    </lineage>
</organism>
<keyword evidence="2" id="KW-0812">Transmembrane</keyword>
<protein>
    <submittedName>
        <fullName evidence="3">Uncharacterized protein</fullName>
    </submittedName>
</protein>
<evidence type="ECO:0000256" key="2">
    <source>
        <dbReference type="SAM" id="Phobius"/>
    </source>
</evidence>
<feature type="transmembrane region" description="Helical" evidence="2">
    <location>
        <begin position="21"/>
        <end position="45"/>
    </location>
</feature>
<sequence length="127" mass="13912">MPPRPIFQPPGTYPETTAPEWAQICGGIIFVLVIMGFIFGFALVVKSLLERASGFPETDTDPQAQADEDPQGLADEVRLLRARVQQLEADGTRLYYGSVATTEPSEARISPPPYAESERRKDSAVDS</sequence>
<name>A0A8H6YFK5_9AGAR</name>
<evidence type="ECO:0000256" key="1">
    <source>
        <dbReference type="SAM" id="MobiDB-lite"/>
    </source>
</evidence>
<reference evidence="3" key="1">
    <citation type="submission" date="2020-05" db="EMBL/GenBank/DDBJ databases">
        <title>Mycena genomes resolve the evolution of fungal bioluminescence.</title>
        <authorList>
            <person name="Tsai I.J."/>
        </authorList>
    </citation>
    <scope>NUCLEOTIDE SEQUENCE</scope>
    <source>
        <strain evidence="3">CCC161011</strain>
    </source>
</reference>
<keyword evidence="4" id="KW-1185">Reference proteome</keyword>
<evidence type="ECO:0000313" key="3">
    <source>
        <dbReference type="EMBL" id="KAF7358079.1"/>
    </source>
</evidence>
<evidence type="ECO:0000313" key="4">
    <source>
        <dbReference type="Proteomes" id="UP000620124"/>
    </source>
</evidence>
<accession>A0A8H6YFK5</accession>
<dbReference type="OrthoDB" id="2966463at2759"/>
<dbReference type="Proteomes" id="UP000620124">
    <property type="component" value="Unassembled WGS sequence"/>
</dbReference>
<feature type="region of interest" description="Disordered" evidence="1">
    <location>
        <begin position="98"/>
        <end position="127"/>
    </location>
</feature>
<feature type="compositionally biased region" description="Basic and acidic residues" evidence="1">
    <location>
        <begin position="116"/>
        <end position="127"/>
    </location>
</feature>
<gene>
    <name evidence="3" type="ORF">MVEN_00855700</name>
</gene>